<dbReference type="GeneID" id="5429838"/>
<dbReference type="InterPro" id="IPR029063">
    <property type="entry name" value="SAM-dependent_MTases_sf"/>
</dbReference>
<dbReference type="RefSeq" id="XP_024546733.1">
    <property type="nucleotide sequence ID" value="XM_024690963.1"/>
</dbReference>
<evidence type="ECO:0000313" key="2">
    <source>
        <dbReference type="EMBL" id="ATZ46535.1"/>
    </source>
</evidence>
<dbReference type="Gene3D" id="3.40.50.150">
    <property type="entry name" value="Vaccinia Virus protein VP39"/>
    <property type="match status" value="1"/>
</dbReference>
<dbReference type="OrthoDB" id="184880at2759"/>
<evidence type="ECO:0000313" key="3">
    <source>
        <dbReference type="Proteomes" id="UP000001798"/>
    </source>
</evidence>
<dbReference type="EMBL" id="CP009805">
    <property type="protein sequence ID" value="ATZ46535.1"/>
    <property type="molecule type" value="Genomic_DNA"/>
</dbReference>
<gene>
    <name evidence="2" type="ORF">BCIN_01g11140</name>
</gene>
<dbReference type="SUPFAM" id="SSF53335">
    <property type="entry name" value="S-adenosyl-L-methionine-dependent methyltransferases"/>
    <property type="match status" value="1"/>
</dbReference>
<name>A0A384J7C3_BOTFB</name>
<keyword evidence="3" id="KW-1185">Reference proteome</keyword>
<dbReference type="CDD" id="cd02440">
    <property type="entry name" value="AdoMet_MTases"/>
    <property type="match status" value="1"/>
</dbReference>
<evidence type="ECO:0000259" key="1">
    <source>
        <dbReference type="Pfam" id="PF13649"/>
    </source>
</evidence>
<feature type="domain" description="Methyltransferase" evidence="1">
    <location>
        <begin position="61"/>
        <end position="156"/>
    </location>
</feature>
<reference evidence="2 3" key="1">
    <citation type="journal article" date="2011" name="PLoS Genet.">
        <title>Genomic analysis of the necrotrophic fungal pathogens Sclerotinia sclerotiorum and Botrytis cinerea.</title>
        <authorList>
            <person name="Amselem J."/>
            <person name="Cuomo C.A."/>
            <person name="van Kan J.A."/>
            <person name="Viaud M."/>
            <person name="Benito E.P."/>
            <person name="Couloux A."/>
            <person name="Coutinho P.M."/>
            <person name="de Vries R.P."/>
            <person name="Dyer P.S."/>
            <person name="Fillinger S."/>
            <person name="Fournier E."/>
            <person name="Gout L."/>
            <person name="Hahn M."/>
            <person name="Kohn L."/>
            <person name="Lapalu N."/>
            <person name="Plummer K.M."/>
            <person name="Pradier J.M."/>
            <person name="Quevillon E."/>
            <person name="Sharon A."/>
            <person name="Simon A."/>
            <person name="ten Have A."/>
            <person name="Tudzynski B."/>
            <person name="Tudzynski P."/>
            <person name="Wincker P."/>
            <person name="Andrew M."/>
            <person name="Anthouard V."/>
            <person name="Beever R.E."/>
            <person name="Beffa R."/>
            <person name="Benoit I."/>
            <person name="Bouzid O."/>
            <person name="Brault B."/>
            <person name="Chen Z."/>
            <person name="Choquer M."/>
            <person name="Collemare J."/>
            <person name="Cotton P."/>
            <person name="Danchin E.G."/>
            <person name="Da Silva C."/>
            <person name="Gautier A."/>
            <person name="Giraud C."/>
            <person name="Giraud T."/>
            <person name="Gonzalez C."/>
            <person name="Grossetete S."/>
            <person name="Guldener U."/>
            <person name="Henrissat B."/>
            <person name="Howlett B.J."/>
            <person name="Kodira C."/>
            <person name="Kretschmer M."/>
            <person name="Lappartient A."/>
            <person name="Leroch M."/>
            <person name="Levis C."/>
            <person name="Mauceli E."/>
            <person name="Neuveglise C."/>
            <person name="Oeser B."/>
            <person name="Pearson M."/>
            <person name="Poulain J."/>
            <person name="Poussereau N."/>
            <person name="Quesneville H."/>
            <person name="Rascle C."/>
            <person name="Schumacher J."/>
            <person name="Segurens B."/>
            <person name="Sexton A."/>
            <person name="Silva E."/>
            <person name="Sirven C."/>
            <person name="Soanes D.M."/>
            <person name="Talbot N.J."/>
            <person name="Templeton M."/>
            <person name="Yandava C."/>
            <person name="Yarden O."/>
            <person name="Zeng Q."/>
            <person name="Rollins J.A."/>
            <person name="Lebrun M.H."/>
            <person name="Dickman M."/>
        </authorList>
    </citation>
    <scope>NUCLEOTIDE SEQUENCE [LARGE SCALE GENOMIC DNA]</scope>
    <source>
        <strain evidence="2 3">B05.10</strain>
    </source>
</reference>
<dbReference type="InterPro" id="IPR041698">
    <property type="entry name" value="Methyltransf_25"/>
</dbReference>
<dbReference type="VEuPathDB" id="FungiDB:Bcin01g11140"/>
<protein>
    <recommendedName>
        <fullName evidence="1">Methyltransferase domain-containing protein</fullName>
    </recommendedName>
</protein>
<reference evidence="2 3" key="2">
    <citation type="journal article" date="2012" name="Eukaryot. Cell">
        <title>Genome update of Botrytis cinerea strains B05.10 and T4.</title>
        <authorList>
            <person name="Staats M."/>
            <person name="van Kan J.A."/>
        </authorList>
    </citation>
    <scope>NUCLEOTIDE SEQUENCE [LARGE SCALE GENOMIC DNA]</scope>
    <source>
        <strain evidence="2 3">B05.10</strain>
    </source>
</reference>
<dbReference type="Proteomes" id="UP000001798">
    <property type="component" value="Chromosome 1"/>
</dbReference>
<proteinExistence type="predicted"/>
<dbReference type="KEGG" id="bfu:BCIN_01g11140"/>
<organism evidence="2 3">
    <name type="scientific">Botryotinia fuckeliana (strain B05.10)</name>
    <name type="common">Noble rot fungus</name>
    <name type="synonym">Botrytis cinerea</name>
    <dbReference type="NCBI Taxonomy" id="332648"/>
    <lineage>
        <taxon>Eukaryota</taxon>
        <taxon>Fungi</taxon>
        <taxon>Dikarya</taxon>
        <taxon>Ascomycota</taxon>
        <taxon>Pezizomycotina</taxon>
        <taxon>Leotiomycetes</taxon>
        <taxon>Helotiales</taxon>
        <taxon>Sclerotiniaceae</taxon>
        <taxon>Botrytis</taxon>
    </lineage>
</organism>
<sequence>MTSNTTMGENIVQEDYMFSRGFRDSARLHIQHLLWNIRLGWLLHPSIPFPKTSQKEDAFSVADIGIGSADWLLELSQKVSQNVRLHGFDISKELFPAKEYLPSNMNLEILDAFGPLPEHLKGKFDIVHIRAFTIVVKGGHPGILLENLIAMLKPGGYLQWDEMDSASFSAHSPNERTPKVNMELVIDIFQEMCKKSDLAFEWISNLAEICEQQGLKVVDSIRLPCNDIMRQMTTDNYLMGLEDLGYVVSERALGERTAYREAFNKAVLETREGVSISMDMVVVVCQLEKK</sequence>
<reference evidence="2 3" key="3">
    <citation type="journal article" date="2017" name="Mol. Plant Pathol.">
        <title>A gapless genome sequence of the fungus Botrytis cinerea.</title>
        <authorList>
            <person name="Van Kan J.A."/>
            <person name="Stassen J.H."/>
            <person name="Mosbach A."/>
            <person name="Van Der Lee T.A."/>
            <person name="Faino L."/>
            <person name="Farmer A.D."/>
            <person name="Papasotiriou D.G."/>
            <person name="Zhou S."/>
            <person name="Seidl M.F."/>
            <person name="Cottam E."/>
            <person name="Edel D."/>
            <person name="Hahn M."/>
            <person name="Schwartz D.C."/>
            <person name="Dietrich R.A."/>
            <person name="Widdison S."/>
            <person name="Scalliet G."/>
        </authorList>
    </citation>
    <scope>NUCLEOTIDE SEQUENCE [LARGE SCALE GENOMIC DNA]</scope>
    <source>
        <strain evidence="2 3">B05.10</strain>
    </source>
</reference>
<dbReference type="Pfam" id="PF13649">
    <property type="entry name" value="Methyltransf_25"/>
    <property type="match status" value="1"/>
</dbReference>
<dbReference type="AlphaFoldDB" id="A0A384J7C3"/>
<accession>A0A384J7C3</accession>